<proteinExistence type="inferred from homology"/>
<evidence type="ECO:0000256" key="1">
    <source>
        <dbReference type="ARBA" id="ARBA00004496"/>
    </source>
</evidence>
<dbReference type="PANTHER" id="PTHR43693:SF1">
    <property type="entry name" value="PROTEIN PHOSPHATASE CHEZ"/>
    <property type="match status" value="1"/>
</dbReference>
<evidence type="ECO:0000313" key="10">
    <source>
        <dbReference type="EMBL" id="SHF64410.1"/>
    </source>
</evidence>
<dbReference type="OrthoDB" id="9773007at2"/>
<evidence type="ECO:0000313" key="11">
    <source>
        <dbReference type="Proteomes" id="UP000184076"/>
    </source>
</evidence>
<dbReference type="SUPFAM" id="SSF75708">
    <property type="entry name" value="Chemotaxis phosphatase CheZ"/>
    <property type="match status" value="1"/>
</dbReference>
<organism evidence="10 11">
    <name type="scientific">Desulfacinum infernum DSM 9756</name>
    <dbReference type="NCBI Taxonomy" id="1121391"/>
    <lineage>
        <taxon>Bacteria</taxon>
        <taxon>Pseudomonadati</taxon>
        <taxon>Thermodesulfobacteriota</taxon>
        <taxon>Syntrophobacteria</taxon>
        <taxon>Syntrophobacterales</taxon>
        <taxon>Syntrophobacteraceae</taxon>
        <taxon>Desulfacinum</taxon>
    </lineage>
</organism>
<dbReference type="GO" id="GO:0006935">
    <property type="term" value="P:chemotaxis"/>
    <property type="evidence" value="ECO:0007669"/>
    <property type="project" value="UniProtKB-KW"/>
</dbReference>
<evidence type="ECO:0000256" key="3">
    <source>
        <dbReference type="ARBA" id="ARBA00018484"/>
    </source>
</evidence>
<dbReference type="STRING" id="1121391.SAMN02745206_02388"/>
<dbReference type="GO" id="GO:0097588">
    <property type="term" value="P:archaeal or bacterial-type flagellum-dependent cell motility"/>
    <property type="evidence" value="ECO:0007669"/>
    <property type="project" value="UniProtKB-KW"/>
</dbReference>
<accession>A0A1M5DBV3</accession>
<dbReference type="Pfam" id="PF04344">
    <property type="entry name" value="CheZ"/>
    <property type="match status" value="1"/>
</dbReference>
<reference evidence="11" key="1">
    <citation type="submission" date="2016-11" db="EMBL/GenBank/DDBJ databases">
        <authorList>
            <person name="Varghese N."/>
            <person name="Submissions S."/>
        </authorList>
    </citation>
    <scope>NUCLEOTIDE SEQUENCE [LARGE SCALE GENOMIC DNA]</scope>
    <source>
        <strain evidence="11">DSM 9756</strain>
    </source>
</reference>
<keyword evidence="7" id="KW-0378">Hydrolase</keyword>
<gene>
    <name evidence="10" type="ORF">SAMN02745206_02388</name>
</gene>
<evidence type="ECO:0000256" key="5">
    <source>
        <dbReference type="ARBA" id="ARBA00022500"/>
    </source>
</evidence>
<dbReference type="InterPro" id="IPR050992">
    <property type="entry name" value="CheZ_family_phosphatases"/>
</dbReference>
<dbReference type="InterPro" id="IPR007439">
    <property type="entry name" value="Chemotax_Pase_CheZ"/>
</dbReference>
<evidence type="ECO:0000256" key="2">
    <source>
        <dbReference type="ARBA" id="ARBA00005908"/>
    </source>
</evidence>
<dbReference type="Gene3D" id="1.10.287.500">
    <property type="entry name" value="Helix hairpin bin"/>
    <property type="match status" value="1"/>
</dbReference>
<keyword evidence="6" id="KW-0283">Flagellar rotation</keyword>
<dbReference type="Gene3D" id="1.20.120.160">
    <property type="entry name" value="HPT domain"/>
    <property type="match status" value="1"/>
</dbReference>
<dbReference type="InterPro" id="IPR036641">
    <property type="entry name" value="HPT_dom_sf"/>
</dbReference>
<dbReference type="AlphaFoldDB" id="A0A1M5DBV3"/>
<evidence type="ECO:0000256" key="7">
    <source>
        <dbReference type="ARBA" id="ARBA00022801"/>
    </source>
</evidence>
<keyword evidence="4" id="KW-0963">Cytoplasm</keyword>
<protein>
    <recommendedName>
        <fullName evidence="3">Protein phosphatase CheZ</fullName>
    </recommendedName>
    <alternativeName>
        <fullName evidence="9">Chemotaxis protein CheZ</fullName>
    </alternativeName>
</protein>
<dbReference type="SUPFAM" id="SSF47226">
    <property type="entry name" value="Histidine-containing phosphotransfer domain, HPT domain"/>
    <property type="match status" value="1"/>
</dbReference>
<comment type="similarity">
    <text evidence="2">Belongs to the CheZ family.</text>
</comment>
<dbReference type="GO" id="GO:0050920">
    <property type="term" value="P:regulation of chemotaxis"/>
    <property type="evidence" value="ECO:0007669"/>
    <property type="project" value="InterPro"/>
</dbReference>
<keyword evidence="5" id="KW-0145">Chemotaxis</keyword>
<evidence type="ECO:0000256" key="4">
    <source>
        <dbReference type="ARBA" id="ARBA00022490"/>
    </source>
</evidence>
<dbReference type="PANTHER" id="PTHR43693">
    <property type="entry name" value="PROTEIN PHOSPHATASE CHEZ"/>
    <property type="match status" value="1"/>
</dbReference>
<dbReference type="EMBL" id="FQVB01000023">
    <property type="protein sequence ID" value="SHF64410.1"/>
    <property type="molecule type" value="Genomic_DNA"/>
</dbReference>
<keyword evidence="11" id="KW-1185">Reference proteome</keyword>
<sequence length="468" mass="51401">MVSIGKEEWRELIRLLKDAEKSMVTLGDDAEDADALNQCREALKTFSTTVAMLGMEDLSQAGARLESFFDEHVLGGNGSIRGEEGAVFNFALNALMESMMRTEKGQGESGGVNVEEVLSILETANDASEAPGGQGQGPSAEEALDEDALIDELVGSPAPDTPAQDPGGAEVERARLRNLAARLGAKVEVKVAETGEEIICLEVPAESQGWKDLLAAQSSLDNWDTLRPRLAEEREPAGKVLEDIKEFMLCMSEGNVERAQEILLRLSESSHPGLYKEIGTLARELHDSLRDFVGAMDPALREMVEDKIPDSGNRLEHIIKLTETAANTTLDHVEALQKRNEEDQSRLKEMETALDGLHAIGDNARERLTEVRSALEHLAESARRSHEDLIQILTAQDYQDLTGQIIMKIITLLEDLEVKLVQLITKFGVKVEKAKKAREELYGPAHEQVEEALHSQSDVDALLAEFGF</sequence>
<comment type="subcellular location">
    <subcellularLocation>
        <location evidence="1">Cytoplasm</location>
    </subcellularLocation>
</comment>
<dbReference type="GO" id="GO:0009288">
    <property type="term" value="C:bacterial-type flagellum"/>
    <property type="evidence" value="ECO:0007669"/>
    <property type="project" value="InterPro"/>
</dbReference>
<evidence type="ECO:0000256" key="9">
    <source>
        <dbReference type="ARBA" id="ARBA00029599"/>
    </source>
</evidence>
<dbReference type="GO" id="GO:0000160">
    <property type="term" value="P:phosphorelay signal transduction system"/>
    <property type="evidence" value="ECO:0007669"/>
    <property type="project" value="InterPro"/>
</dbReference>
<dbReference type="GO" id="GO:0005737">
    <property type="term" value="C:cytoplasm"/>
    <property type="evidence" value="ECO:0007669"/>
    <property type="project" value="UniProtKB-SubCell"/>
</dbReference>
<dbReference type="GO" id="GO:0004721">
    <property type="term" value="F:phosphoprotein phosphatase activity"/>
    <property type="evidence" value="ECO:0007669"/>
    <property type="project" value="UniProtKB-KW"/>
</dbReference>
<evidence type="ECO:0000256" key="6">
    <source>
        <dbReference type="ARBA" id="ARBA00022779"/>
    </source>
</evidence>
<name>A0A1M5DBV3_9BACT</name>
<evidence type="ECO:0000256" key="8">
    <source>
        <dbReference type="ARBA" id="ARBA00022912"/>
    </source>
</evidence>
<keyword evidence="8" id="KW-0904">Protein phosphatase</keyword>
<dbReference type="Proteomes" id="UP000184076">
    <property type="component" value="Unassembled WGS sequence"/>
</dbReference>